<protein>
    <submittedName>
        <fullName evidence="2">Uncharacterized protein</fullName>
    </submittedName>
</protein>
<feature type="compositionally biased region" description="Polar residues" evidence="1">
    <location>
        <begin position="1"/>
        <end position="12"/>
    </location>
</feature>
<proteinExistence type="predicted"/>
<dbReference type="Proteomes" id="UP001150924">
    <property type="component" value="Unassembled WGS sequence"/>
</dbReference>
<evidence type="ECO:0000313" key="3">
    <source>
        <dbReference type="Proteomes" id="UP001150924"/>
    </source>
</evidence>
<organism evidence="2 3">
    <name type="scientific">Nannocystis pusilla</name>
    <dbReference type="NCBI Taxonomy" id="889268"/>
    <lineage>
        <taxon>Bacteria</taxon>
        <taxon>Pseudomonadati</taxon>
        <taxon>Myxococcota</taxon>
        <taxon>Polyangia</taxon>
        <taxon>Nannocystales</taxon>
        <taxon>Nannocystaceae</taxon>
        <taxon>Nannocystis</taxon>
    </lineage>
</organism>
<feature type="region of interest" description="Disordered" evidence="1">
    <location>
        <begin position="1"/>
        <end position="25"/>
    </location>
</feature>
<comment type="caution">
    <text evidence="2">The sequence shown here is derived from an EMBL/GenBank/DDBJ whole genome shotgun (WGS) entry which is preliminary data.</text>
</comment>
<evidence type="ECO:0000256" key="1">
    <source>
        <dbReference type="SAM" id="MobiDB-lite"/>
    </source>
</evidence>
<reference evidence="2" key="1">
    <citation type="submission" date="2022-11" db="EMBL/GenBank/DDBJ databases">
        <title>Minimal conservation of predation-associated metabolite biosynthetic gene clusters underscores biosynthetic potential of Myxococcota including descriptions for ten novel species: Archangium lansinium sp. nov., Myxococcus landrumus sp. nov., Nannocystis bai.</title>
        <authorList>
            <person name="Ahearne A."/>
            <person name="Stevens C."/>
            <person name="Phillips K."/>
        </authorList>
    </citation>
    <scope>NUCLEOTIDE SEQUENCE</scope>
    <source>
        <strain evidence="2">Na p29</strain>
    </source>
</reference>
<evidence type="ECO:0000313" key="2">
    <source>
        <dbReference type="EMBL" id="MCY1012969.1"/>
    </source>
</evidence>
<name>A0A9X3F1Q4_9BACT</name>
<keyword evidence="3" id="KW-1185">Reference proteome</keyword>
<dbReference type="EMBL" id="JAPNKE010000002">
    <property type="protein sequence ID" value="MCY1012969.1"/>
    <property type="molecule type" value="Genomic_DNA"/>
</dbReference>
<sequence length="48" mass="5142">MSRLSSVCNASGDQRPPRKNAVATCGASGPWEISIAKKDASPAVRRWK</sequence>
<dbReference type="RefSeq" id="WP_267776560.1">
    <property type="nucleotide sequence ID" value="NZ_JAPNKE010000002.1"/>
</dbReference>
<dbReference type="AlphaFoldDB" id="A0A9X3F1Q4"/>
<accession>A0A9X3F1Q4</accession>
<gene>
    <name evidence="2" type="ORF">OV079_47035</name>
</gene>